<dbReference type="Proteomes" id="UP000807825">
    <property type="component" value="Unassembled WGS sequence"/>
</dbReference>
<sequence>MWELCRHLGLQLFEYLVRQPRGYMMATKKLIAAIAVFLLISAPALALAGPKGFSGSRGSSAFKSRPSPSQGSSAVKPGEQGQPRTGTIQDLGVNPSTKSPADMVRNRPGTETPAGMPPGAGPAPQAAAPGFMGSGGFGSSWMTWGFLGYLFGRGHQTTQKPMEKELELIPDPVEYR</sequence>
<evidence type="ECO:0000313" key="2">
    <source>
        <dbReference type="EMBL" id="MBI5252677.1"/>
    </source>
</evidence>
<dbReference type="AlphaFoldDB" id="A0A9D6V6V5"/>
<protein>
    <submittedName>
        <fullName evidence="2">Uncharacterized protein</fullName>
    </submittedName>
</protein>
<feature type="compositionally biased region" description="Polar residues" evidence="1">
    <location>
        <begin position="56"/>
        <end position="73"/>
    </location>
</feature>
<dbReference type="EMBL" id="JACRDE010000637">
    <property type="protein sequence ID" value="MBI5252677.1"/>
    <property type="molecule type" value="Genomic_DNA"/>
</dbReference>
<evidence type="ECO:0000256" key="1">
    <source>
        <dbReference type="SAM" id="MobiDB-lite"/>
    </source>
</evidence>
<comment type="caution">
    <text evidence="2">The sequence shown here is derived from an EMBL/GenBank/DDBJ whole genome shotgun (WGS) entry which is preliminary data.</text>
</comment>
<proteinExistence type="predicted"/>
<name>A0A9D6V6V5_9BACT</name>
<feature type="compositionally biased region" description="Polar residues" evidence="1">
    <location>
        <begin position="82"/>
        <end position="99"/>
    </location>
</feature>
<gene>
    <name evidence="2" type="ORF">HY912_24540</name>
</gene>
<organism evidence="2 3">
    <name type="scientific">Desulfomonile tiedjei</name>
    <dbReference type="NCBI Taxonomy" id="2358"/>
    <lineage>
        <taxon>Bacteria</taxon>
        <taxon>Pseudomonadati</taxon>
        <taxon>Thermodesulfobacteriota</taxon>
        <taxon>Desulfomonilia</taxon>
        <taxon>Desulfomonilales</taxon>
        <taxon>Desulfomonilaceae</taxon>
        <taxon>Desulfomonile</taxon>
    </lineage>
</organism>
<evidence type="ECO:0000313" key="3">
    <source>
        <dbReference type="Proteomes" id="UP000807825"/>
    </source>
</evidence>
<reference evidence="2" key="1">
    <citation type="submission" date="2020-07" db="EMBL/GenBank/DDBJ databases">
        <title>Huge and variable diversity of episymbiotic CPR bacteria and DPANN archaea in groundwater ecosystems.</title>
        <authorList>
            <person name="He C.Y."/>
            <person name="Keren R."/>
            <person name="Whittaker M."/>
            <person name="Farag I.F."/>
            <person name="Doudna J."/>
            <person name="Cate J.H.D."/>
            <person name="Banfield J.F."/>
        </authorList>
    </citation>
    <scope>NUCLEOTIDE SEQUENCE</scope>
    <source>
        <strain evidence="2">NC_groundwater_1664_Pr3_B-0.1um_52_9</strain>
    </source>
</reference>
<feature type="region of interest" description="Disordered" evidence="1">
    <location>
        <begin position="56"/>
        <end position="127"/>
    </location>
</feature>
<accession>A0A9D6V6V5</accession>